<evidence type="ECO:0000313" key="1">
    <source>
        <dbReference type="EMBL" id="MFB9329275.1"/>
    </source>
</evidence>
<proteinExistence type="predicted"/>
<reference evidence="1 2" key="1">
    <citation type="submission" date="2024-09" db="EMBL/GenBank/DDBJ databases">
        <authorList>
            <person name="Sun Q."/>
            <person name="Mori K."/>
        </authorList>
    </citation>
    <scope>NUCLEOTIDE SEQUENCE [LARGE SCALE GENOMIC DNA]</scope>
    <source>
        <strain evidence="1 2">TISTR 2452</strain>
    </source>
</reference>
<dbReference type="Proteomes" id="UP001589747">
    <property type="component" value="Unassembled WGS sequence"/>
</dbReference>
<comment type="caution">
    <text evidence="1">The sequence shown here is derived from an EMBL/GenBank/DDBJ whole genome shotgun (WGS) entry which is preliminary data.</text>
</comment>
<sequence length="349" mass="39737">MYEQVCLEVYISQKMELGSLSIRISPIQTLGTWDLQKYNMVHMEIDKEEVQDLSRLSAGAGGVLDKFNLHFQQQPWYIKAGSPSGQGNYKLHEPIGEKIAADIARILGFKAVNYSLWVVDKDLFQEINLPEDSMDSWDFADDVECIDIPRMAGNEPVGDLMFSHTLQKLNKVLVSACPSFLQAGQGYSPCADLYEEGLRQELYHRIVEGVPAARSDLDQMMVFDFLIHNTDRHENNFGFITIDNQLQGLSSLFDHGHCLAIREDFAEFEDHEVEYLDEMAAGRPFAKLHAALQLIDRESLKGIRGDARIEELHATMECYGSLIGTRKVEMMKRLIERRYAHVQTLLSKT</sequence>
<keyword evidence="2" id="KW-1185">Reference proteome</keyword>
<dbReference type="RefSeq" id="WP_377499391.1">
    <property type="nucleotide sequence ID" value="NZ_JBHMDO010000041.1"/>
</dbReference>
<name>A0ABV5KVL6_9BACL</name>
<dbReference type="Gene3D" id="1.10.1070.20">
    <property type="match status" value="1"/>
</dbReference>
<evidence type="ECO:0008006" key="3">
    <source>
        <dbReference type="Google" id="ProtNLM"/>
    </source>
</evidence>
<dbReference type="EMBL" id="JBHMDO010000041">
    <property type="protein sequence ID" value="MFB9329275.1"/>
    <property type="molecule type" value="Genomic_DNA"/>
</dbReference>
<accession>A0ABV5KVL6</accession>
<organism evidence="1 2">
    <name type="scientific">Paenibacillus aurantiacus</name>
    <dbReference type="NCBI Taxonomy" id="1936118"/>
    <lineage>
        <taxon>Bacteria</taxon>
        <taxon>Bacillati</taxon>
        <taxon>Bacillota</taxon>
        <taxon>Bacilli</taxon>
        <taxon>Bacillales</taxon>
        <taxon>Paenibacillaceae</taxon>
        <taxon>Paenibacillus</taxon>
    </lineage>
</organism>
<protein>
    <recommendedName>
        <fullName evidence="3">HipA-like C-terminal domain-containing protein</fullName>
    </recommendedName>
</protein>
<evidence type="ECO:0000313" key="2">
    <source>
        <dbReference type="Proteomes" id="UP001589747"/>
    </source>
</evidence>
<gene>
    <name evidence="1" type="ORF">ACFFSY_25340</name>
</gene>